<dbReference type="InterPro" id="IPR050796">
    <property type="entry name" value="SCF_F-box_component"/>
</dbReference>
<dbReference type="InterPro" id="IPR013187">
    <property type="entry name" value="F-box-assoc_dom_typ3"/>
</dbReference>
<dbReference type="PANTHER" id="PTHR31672">
    <property type="entry name" value="BNACNNG10540D PROTEIN"/>
    <property type="match status" value="1"/>
</dbReference>
<proteinExistence type="predicted"/>
<sequence>FPKTRSTFGFGKDEVTGEYKVVELRAHPRAPLIVGDCNVLDLRTGRWRHVNLVPYRVFVTERSVYVNGSLHWFTVDFLEPYASRIVAFDLHLEEFRVVSHPNPVFSSDDHDGDEAPYFSELLVLRDRLSVSEMRTTNVPHPRLDIWSMVDALEETWVKMHSLCLCQLYQPRPGQIQLFTPLVIPDDQGDGDGVLIIWDYQESLFMSYPKNFLLNKLSAYARVVASSYFQTLVPVP</sequence>
<evidence type="ECO:0000313" key="2">
    <source>
        <dbReference type="EMBL" id="EOA23332.1"/>
    </source>
</evidence>
<feature type="domain" description="F-box associated beta-propeller type 3" evidence="1">
    <location>
        <begin position="6"/>
        <end position="183"/>
    </location>
</feature>
<dbReference type="NCBIfam" id="TIGR01640">
    <property type="entry name" value="F_box_assoc_1"/>
    <property type="match status" value="1"/>
</dbReference>
<name>R0FLI8_9BRAS</name>
<evidence type="ECO:0000313" key="3">
    <source>
        <dbReference type="Proteomes" id="UP000029121"/>
    </source>
</evidence>
<accession>R0FLI8</accession>
<dbReference type="Proteomes" id="UP000029121">
    <property type="component" value="Unassembled WGS sequence"/>
</dbReference>
<dbReference type="InterPro" id="IPR017451">
    <property type="entry name" value="F-box-assoc_interact_dom"/>
</dbReference>
<evidence type="ECO:0000259" key="1">
    <source>
        <dbReference type="Pfam" id="PF08268"/>
    </source>
</evidence>
<dbReference type="EMBL" id="KB870809">
    <property type="protein sequence ID" value="EOA23332.1"/>
    <property type="molecule type" value="Genomic_DNA"/>
</dbReference>
<gene>
    <name evidence="2" type="ORF">CARUB_v10019383mg</name>
</gene>
<dbReference type="KEGG" id="crb:17885026"/>
<dbReference type="Pfam" id="PF08268">
    <property type="entry name" value="FBA_3"/>
    <property type="match status" value="1"/>
</dbReference>
<dbReference type="OrthoDB" id="1939031at2759"/>
<feature type="non-terminal residue" evidence="2">
    <location>
        <position position="1"/>
    </location>
</feature>
<organism evidence="2 3">
    <name type="scientific">Capsella rubella</name>
    <dbReference type="NCBI Taxonomy" id="81985"/>
    <lineage>
        <taxon>Eukaryota</taxon>
        <taxon>Viridiplantae</taxon>
        <taxon>Streptophyta</taxon>
        <taxon>Embryophyta</taxon>
        <taxon>Tracheophyta</taxon>
        <taxon>Spermatophyta</taxon>
        <taxon>Magnoliopsida</taxon>
        <taxon>eudicotyledons</taxon>
        <taxon>Gunneridae</taxon>
        <taxon>Pentapetalae</taxon>
        <taxon>rosids</taxon>
        <taxon>malvids</taxon>
        <taxon>Brassicales</taxon>
        <taxon>Brassicaceae</taxon>
        <taxon>Camelineae</taxon>
        <taxon>Capsella</taxon>
    </lineage>
</organism>
<dbReference type="PANTHER" id="PTHR31672:SF13">
    <property type="entry name" value="F-BOX PROTEIN CPR30-LIKE"/>
    <property type="match status" value="1"/>
</dbReference>
<reference evidence="3" key="1">
    <citation type="journal article" date="2013" name="Nat. Genet.">
        <title>The Capsella rubella genome and the genomic consequences of rapid mating system evolution.</title>
        <authorList>
            <person name="Slotte T."/>
            <person name="Hazzouri K.M."/>
            <person name="Agren J.A."/>
            <person name="Koenig D."/>
            <person name="Maumus F."/>
            <person name="Guo Y.L."/>
            <person name="Steige K."/>
            <person name="Platts A.E."/>
            <person name="Escobar J.S."/>
            <person name="Newman L.K."/>
            <person name="Wang W."/>
            <person name="Mandakova T."/>
            <person name="Vello E."/>
            <person name="Smith L.M."/>
            <person name="Henz S.R."/>
            <person name="Steffen J."/>
            <person name="Takuno S."/>
            <person name="Brandvain Y."/>
            <person name="Coop G."/>
            <person name="Andolfatto P."/>
            <person name="Hu T.T."/>
            <person name="Blanchette M."/>
            <person name="Clark R.M."/>
            <person name="Quesneville H."/>
            <person name="Nordborg M."/>
            <person name="Gaut B.S."/>
            <person name="Lysak M.A."/>
            <person name="Jenkins J."/>
            <person name="Grimwood J."/>
            <person name="Chapman J."/>
            <person name="Prochnik S."/>
            <person name="Shu S."/>
            <person name="Rokhsar D."/>
            <person name="Schmutz J."/>
            <person name="Weigel D."/>
            <person name="Wright S.I."/>
        </authorList>
    </citation>
    <scope>NUCLEOTIDE SEQUENCE [LARGE SCALE GENOMIC DNA]</scope>
    <source>
        <strain evidence="3">cv. Monte Gargano</strain>
    </source>
</reference>
<protein>
    <recommendedName>
        <fullName evidence="1">F-box associated beta-propeller type 3 domain-containing protein</fullName>
    </recommendedName>
</protein>
<keyword evidence="3" id="KW-1185">Reference proteome</keyword>
<dbReference type="AlphaFoldDB" id="R0FLI8"/>